<evidence type="ECO:0000313" key="3">
    <source>
        <dbReference type="Proteomes" id="UP000799753"/>
    </source>
</evidence>
<feature type="signal peptide" evidence="1">
    <location>
        <begin position="1"/>
        <end position="21"/>
    </location>
</feature>
<organism evidence="2 3">
    <name type="scientific">Massarina eburnea CBS 473.64</name>
    <dbReference type="NCBI Taxonomy" id="1395130"/>
    <lineage>
        <taxon>Eukaryota</taxon>
        <taxon>Fungi</taxon>
        <taxon>Dikarya</taxon>
        <taxon>Ascomycota</taxon>
        <taxon>Pezizomycotina</taxon>
        <taxon>Dothideomycetes</taxon>
        <taxon>Pleosporomycetidae</taxon>
        <taxon>Pleosporales</taxon>
        <taxon>Massarineae</taxon>
        <taxon>Massarinaceae</taxon>
        <taxon>Massarina</taxon>
    </lineage>
</organism>
<gene>
    <name evidence="2" type="ORF">P280DRAFT_474882</name>
</gene>
<evidence type="ECO:0000313" key="2">
    <source>
        <dbReference type="EMBL" id="KAF2634081.1"/>
    </source>
</evidence>
<evidence type="ECO:0000256" key="1">
    <source>
        <dbReference type="SAM" id="SignalP"/>
    </source>
</evidence>
<dbReference type="Proteomes" id="UP000799753">
    <property type="component" value="Unassembled WGS sequence"/>
</dbReference>
<keyword evidence="1" id="KW-0732">Signal</keyword>
<sequence length="67" mass="6952">MYMQALAGVCWLAATARTAMALATRGGGRLQKDAACSDSVLAQRPERCAVSCASLCCGLRACCEPVL</sequence>
<accession>A0A6A6RI42</accession>
<dbReference type="AlphaFoldDB" id="A0A6A6RI42"/>
<keyword evidence="3" id="KW-1185">Reference proteome</keyword>
<feature type="chain" id="PRO_5025515761" description="Secreted protein" evidence="1">
    <location>
        <begin position="22"/>
        <end position="67"/>
    </location>
</feature>
<protein>
    <recommendedName>
        <fullName evidence="4">Secreted protein</fullName>
    </recommendedName>
</protein>
<proteinExistence type="predicted"/>
<name>A0A6A6RI42_9PLEO</name>
<dbReference type="EMBL" id="MU006874">
    <property type="protein sequence ID" value="KAF2634081.1"/>
    <property type="molecule type" value="Genomic_DNA"/>
</dbReference>
<reference evidence="2" key="1">
    <citation type="journal article" date="2020" name="Stud. Mycol.">
        <title>101 Dothideomycetes genomes: a test case for predicting lifestyles and emergence of pathogens.</title>
        <authorList>
            <person name="Haridas S."/>
            <person name="Albert R."/>
            <person name="Binder M."/>
            <person name="Bloem J."/>
            <person name="Labutti K."/>
            <person name="Salamov A."/>
            <person name="Andreopoulos B."/>
            <person name="Baker S."/>
            <person name="Barry K."/>
            <person name="Bills G."/>
            <person name="Bluhm B."/>
            <person name="Cannon C."/>
            <person name="Castanera R."/>
            <person name="Culley D."/>
            <person name="Daum C."/>
            <person name="Ezra D."/>
            <person name="Gonzalez J."/>
            <person name="Henrissat B."/>
            <person name="Kuo A."/>
            <person name="Liang C."/>
            <person name="Lipzen A."/>
            <person name="Lutzoni F."/>
            <person name="Magnuson J."/>
            <person name="Mondo S."/>
            <person name="Nolan M."/>
            <person name="Ohm R."/>
            <person name="Pangilinan J."/>
            <person name="Park H.-J."/>
            <person name="Ramirez L."/>
            <person name="Alfaro M."/>
            <person name="Sun H."/>
            <person name="Tritt A."/>
            <person name="Yoshinaga Y."/>
            <person name="Zwiers L.-H."/>
            <person name="Turgeon B."/>
            <person name="Goodwin S."/>
            <person name="Spatafora J."/>
            <person name="Crous P."/>
            <person name="Grigoriev I."/>
        </authorList>
    </citation>
    <scope>NUCLEOTIDE SEQUENCE</scope>
    <source>
        <strain evidence="2">CBS 473.64</strain>
    </source>
</reference>
<evidence type="ECO:0008006" key="4">
    <source>
        <dbReference type="Google" id="ProtNLM"/>
    </source>
</evidence>